<dbReference type="Pfam" id="PF00412">
    <property type="entry name" value="LIM"/>
    <property type="match status" value="1"/>
</dbReference>
<dbReference type="SMART" id="SM00132">
    <property type="entry name" value="LIM"/>
    <property type="match status" value="1"/>
</dbReference>
<dbReference type="Pfam" id="PF00595">
    <property type="entry name" value="PDZ"/>
    <property type="match status" value="1"/>
</dbReference>
<dbReference type="InterPro" id="IPR001781">
    <property type="entry name" value="Znf_LIM"/>
</dbReference>
<dbReference type="InterPro" id="IPR001715">
    <property type="entry name" value="CH_dom"/>
</dbReference>
<dbReference type="PANTHER" id="PTHR46767">
    <property type="entry name" value="LIM DOMAIN ONLY PROTEIN 7"/>
    <property type="match status" value="1"/>
</dbReference>
<dbReference type="GO" id="GO:0046872">
    <property type="term" value="F:metal ion binding"/>
    <property type="evidence" value="ECO:0007669"/>
    <property type="project" value="UniProtKB-KW"/>
</dbReference>
<dbReference type="Gene3D" id="2.30.42.10">
    <property type="match status" value="1"/>
</dbReference>
<reference evidence="10" key="3">
    <citation type="submission" date="2025-09" db="UniProtKB">
        <authorList>
            <consortium name="Ensembl"/>
        </authorList>
    </citation>
    <scope>IDENTIFICATION</scope>
</reference>
<evidence type="ECO:0000256" key="4">
    <source>
        <dbReference type="PROSITE-ProRule" id="PRU00125"/>
    </source>
</evidence>
<keyword evidence="2 4" id="KW-0862">Zinc</keyword>
<evidence type="ECO:0000313" key="11">
    <source>
        <dbReference type="Proteomes" id="UP000008912"/>
    </source>
</evidence>
<keyword evidence="11" id="KW-1185">Reference proteome</keyword>
<feature type="compositionally biased region" description="Low complexity" evidence="6">
    <location>
        <begin position="823"/>
        <end position="837"/>
    </location>
</feature>
<dbReference type="CDD" id="cd21277">
    <property type="entry name" value="CH_LMO7"/>
    <property type="match status" value="1"/>
</dbReference>
<dbReference type="PRINTS" id="PR00888">
    <property type="entry name" value="SM22CALPONIN"/>
</dbReference>
<sequence length="1619" mass="183969">MEGMEEPGADCAVAFAEAQRWVEAVTEKNFETKDFRASLENGVLLCDLVNKLKPGVIKKINRLSTPIAGLDNINVFLKACEQIGLKEAQLFHPGDLQDLSNRVTVRQEETDRRVKNVLITLYWLGRKAQSNPYYNGPYLNLKAFENLLGQALTKALEDSSCLKRSGRDSGYGDIWCAERGEFPTSPGNRKREDSFESLDSLGSRSFTSCSSDITLRGGREGCESDTDSEFTSKMQDYNKDDMSYRRISAIEPKSALPFNRFLPSKSRQPSYVPAPLRKKKPDKNEDNRRSWASPVYPEADGTFPSNERRTWGTNVKNWPTVQQTSNSSCYLEEEEEKTHIPNTVKDDLYVRKLSPITPNPGNAFDQFLPKCWIPEDVNWKRIKRETYKPWYKEFQGFSQFLLLQALQTYSDDILSSETNIRIDPTAGPRLITRRKNLSSAPGYKRDDLEMSTLDPDLENDDFFVRKTGAFHANPYVLRAFEDFRRFSEHEDPVERDIILQCREGDLVLPDLEKDDMIVRRIPAQKKEVPLSGAPDRYQPVPFPEPWTLPPEIQAKFLCVLERTCPSKEKRKSCRVLVPSHRQKKDDMLTRKIQSWQLGTTVPPVSFMPGPCSEADLRKWEAIREASRLRHKKRLLVERLFQKIYGENGSKSMSDVSAEDIQNLRQLRYEEMQKIKSQLKEQDQKWQDDLAKWKDRRKSYTSDLQKKKEEREEIEKQALEKSERSSKTFKEMLQDRESRGQMSTVTSRRRLHSSDDVLNEEMLSPTLTTSEASYQSERVEEKGTVYSTEIPKQDSTTFAKREDAVTADLQLPSKSSMEEQLPDSLSSQHSLTTQTESTRVSASLPRSYQKTDTARLTSVVTPRPFGSQARGISSLPRSYTMDDAWKYNGGVEDARRTHSSLVSTSVQKLDIGQLVSSKSSERERAALGEGVMGLPSPTSSFSSLSLDQAATSKATLSSTSGPDLTSEFGEGGGSPQAEVSRSQDQFSDMRISINQTPGSGLDFGFTVKWAFSGIFVASVEAGSPAEFSQLQVDDEIIAINNTKFSYKDTKEWEATMANAKETGNLVMDIRRYGKSGSPETKWIDTTSGIYNSDKSSSLSITTDFSESLQHSNTESKEMNGIRDESTTFESRASEPISLKNLKRRSQFFEQGSSDSVVPDLPVPTLSAPSRWAWDQEEARKRQERWQKEQDRLLQEKYQREQEKLREEWQRAKQEAERENYKYLNEELMVLSSNSISLPTREPAIATLEASWGEGSKSSDREGTRAGEEERRQQPKEGAEEDQRKKLQEQLTLEKERKLKEQRYQEEQEQKRRQEEAQEQKRQAERERETSVKIYQYRRPVDSYDIPKREEKSSGLLPSDRNKSRSTTELDGYPTNKNGGNKYLDQVGSTSSAQRSSKKEQVPSEAELERQQILQEMRKRTSLLNDNSWIRQRSSSVTKEPICLPGIMRRGESLDNLDSPRSNSWKPSPWLNQPSGVHASSSVQDFSRPPPQLVSTSNRAYMRNPSSSVPPPSAGSMRTTAAPSPTPRSHSPSASQPGSQLRNRSVSGKRVCSYCNNILGKGAAMIIESLGLCYHLHCFKCVACECDLGGSSSGAEVRIRNHQLYCNDCYLRFKSGRPTAM</sequence>
<dbReference type="STRING" id="9646.ENSAMEP00000012072"/>
<evidence type="ECO:0000256" key="6">
    <source>
        <dbReference type="SAM" id="MobiDB-lite"/>
    </source>
</evidence>
<evidence type="ECO:0000256" key="2">
    <source>
        <dbReference type="ARBA" id="ARBA00022833"/>
    </source>
</evidence>
<feature type="region of interest" description="Disordered" evidence="6">
    <location>
        <begin position="952"/>
        <end position="984"/>
    </location>
</feature>
<dbReference type="GO" id="GO:0030155">
    <property type="term" value="P:regulation of cell adhesion"/>
    <property type="evidence" value="ECO:0007669"/>
    <property type="project" value="InterPro"/>
</dbReference>
<evidence type="ECO:0000256" key="5">
    <source>
        <dbReference type="SAM" id="Coils"/>
    </source>
</evidence>
<feature type="compositionally biased region" description="Polar residues" evidence="6">
    <location>
        <begin position="1457"/>
        <end position="1483"/>
    </location>
</feature>
<feature type="region of interest" description="Disordered" evidence="6">
    <location>
        <begin position="1448"/>
        <end position="1542"/>
    </location>
</feature>
<organism evidence="10 11">
    <name type="scientific">Ailuropoda melanoleuca</name>
    <name type="common">Giant panda</name>
    <dbReference type="NCBI Taxonomy" id="9646"/>
    <lineage>
        <taxon>Eukaryota</taxon>
        <taxon>Metazoa</taxon>
        <taxon>Chordata</taxon>
        <taxon>Craniata</taxon>
        <taxon>Vertebrata</taxon>
        <taxon>Euteleostomi</taxon>
        <taxon>Mammalia</taxon>
        <taxon>Eutheria</taxon>
        <taxon>Laurasiatheria</taxon>
        <taxon>Carnivora</taxon>
        <taxon>Caniformia</taxon>
        <taxon>Ursidae</taxon>
        <taxon>Ailuropoda</taxon>
    </lineage>
</organism>
<dbReference type="InterPro" id="IPR031865">
    <property type="entry name" value="DUF4757"/>
</dbReference>
<dbReference type="Pfam" id="PF00307">
    <property type="entry name" value="CH"/>
    <property type="match status" value="1"/>
</dbReference>
<dbReference type="SMART" id="SM00033">
    <property type="entry name" value="CH"/>
    <property type="match status" value="1"/>
</dbReference>
<dbReference type="InterPro" id="IPR003096">
    <property type="entry name" value="SM22_calponin"/>
</dbReference>
<feature type="compositionally biased region" description="Basic and acidic residues" evidence="6">
    <location>
        <begin position="700"/>
        <end position="738"/>
    </location>
</feature>
<dbReference type="PANTHER" id="PTHR46767:SF1">
    <property type="entry name" value="LIM DOMAIN ONLY PROTEIN 7"/>
    <property type="match status" value="1"/>
</dbReference>
<dbReference type="CDD" id="cd08368">
    <property type="entry name" value="LIM"/>
    <property type="match status" value="1"/>
</dbReference>
<evidence type="ECO:0000256" key="1">
    <source>
        <dbReference type="ARBA" id="ARBA00022723"/>
    </source>
</evidence>
<accession>G1LYB6</accession>
<feature type="region of interest" description="Disordered" evidence="6">
    <location>
        <begin position="259"/>
        <end position="311"/>
    </location>
</feature>
<feature type="domain" description="LIM zinc-binding" evidence="8">
    <location>
        <begin position="1548"/>
        <end position="1614"/>
    </location>
</feature>
<keyword evidence="5" id="KW-0175">Coiled coil</keyword>
<dbReference type="PROSITE" id="PS50023">
    <property type="entry name" value="LIM_DOMAIN_2"/>
    <property type="match status" value="1"/>
</dbReference>
<feature type="region of interest" description="Disordered" evidence="6">
    <location>
        <begin position="700"/>
        <end position="848"/>
    </location>
</feature>
<keyword evidence="3 4" id="KW-0440">LIM domain</keyword>
<feature type="domain" description="Calponin-homology (CH)" evidence="7">
    <location>
        <begin position="12"/>
        <end position="129"/>
    </location>
</feature>
<evidence type="ECO:0000256" key="3">
    <source>
        <dbReference type="ARBA" id="ARBA00023038"/>
    </source>
</evidence>
<gene>
    <name evidence="10" type="primary">LMO7</name>
</gene>
<feature type="coiled-coil region" evidence="5">
    <location>
        <begin position="1174"/>
        <end position="1224"/>
    </location>
</feature>
<feature type="compositionally biased region" description="Basic and acidic residues" evidence="6">
    <location>
        <begin position="1255"/>
        <end position="1329"/>
    </location>
</feature>
<dbReference type="GO" id="GO:0010604">
    <property type="term" value="P:positive regulation of macromolecule metabolic process"/>
    <property type="evidence" value="ECO:0007669"/>
    <property type="project" value="UniProtKB-ARBA"/>
</dbReference>
<dbReference type="Proteomes" id="UP000008912">
    <property type="component" value="Unassembled WGS sequence"/>
</dbReference>
<dbReference type="GO" id="GO:0080090">
    <property type="term" value="P:regulation of primary metabolic process"/>
    <property type="evidence" value="ECO:0007669"/>
    <property type="project" value="UniProtKB-ARBA"/>
</dbReference>
<evidence type="ECO:0000259" key="8">
    <source>
        <dbReference type="PROSITE" id="PS50023"/>
    </source>
</evidence>
<feature type="domain" description="PDZ" evidence="9">
    <location>
        <begin position="989"/>
        <end position="1072"/>
    </location>
</feature>
<dbReference type="HOGENOM" id="CLU_003242_0_0_1"/>
<dbReference type="SUPFAM" id="SSF47576">
    <property type="entry name" value="Calponin-homology domain, CH-domain"/>
    <property type="match status" value="1"/>
</dbReference>
<feature type="compositionally biased region" description="Polar residues" evidence="6">
    <location>
        <begin position="1514"/>
        <end position="1542"/>
    </location>
</feature>
<dbReference type="Gene3D" id="1.10.418.10">
    <property type="entry name" value="Calponin-like domain"/>
    <property type="match status" value="1"/>
</dbReference>
<name>G1LYB6_AILME</name>
<reference evidence="10" key="2">
    <citation type="submission" date="2025-08" db="UniProtKB">
        <authorList>
            <consortium name="Ensembl"/>
        </authorList>
    </citation>
    <scope>IDENTIFICATION</scope>
</reference>
<dbReference type="SMART" id="SM00228">
    <property type="entry name" value="PDZ"/>
    <property type="match status" value="1"/>
</dbReference>
<dbReference type="InterPro" id="IPR001478">
    <property type="entry name" value="PDZ"/>
</dbReference>
<feature type="compositionally biased region" description="Basic and acidic residues" evidence="6">
    <location>
        <begin position="1337"/>
        <end position="1351"/>
    </location>
</feature>
<feature type="compositionally biased region" description="Polar residues" evidence="6">
    <location>
        <begin position="1367"/>
        <end position="1377"/>
    </location>
</feature>
<dbReference type="InterPro" id="IPR029978">
    <property type="entry name" value="LMO-7"/>
</dbReference>
<keyword evidence="1 4" id="KW-0479">Metal-binding</keyword>
<dbReference type="PROSITE" id="PS50021">
    <property type="entry name" value="CH"/>
    <property type="match status" value="1"/>
</dbReference>
<feature type="compositionally biased region" description="Polar residues" evidence="6">
    <location>
        <begin position="838"/>
        <end position="848"/>
    </location>
</feature>
<feature type="compositionally biased region" description="Polar residues" evidence="6">
    <location>
        <begin position="764"/>
        <end position="775"/>
    </location>
</feature>
<dbReference type="PROSITE" id="PS00478">
    <property type="entry name" value="LIM_DOMAIN_1"/>
    <property type="match status" value="1"/>
</dbReference>
<dbReference type="GO" id="GO:0023051">
    <property type="term" value="P:regulation of signaling"/>
    <property type="evidence" value="ECO:0007669"/>
    <property type="project" value="InterPro"/>
</dbReference>
<feature type="region of interest" description="Disordered" evidence="6">
    <location>
        <begin position="1104"/>
        <end position="1132"/>
    </location>
</feature>
<dbReference type="eggNOG" id="KOG1704">
    <property type="taxonomic scope" value="Eukaryota"/>
</dbReference>
<dbReference type="PROSITE" id="PS50106">
    <property type="entry name" value="PDZ"/>
    <property type="match status" value="1"/>
</dbReference>
<dbReference type="Pfam" id="PF15949">
    <property type="entry name" value="DUF4757"/>
    <property type="match status" value="2"/>
</dbReference>
<dbReference type="GeneTree" id="ENSGT00950000183159"/>
<evidence type="ECO:0000259" key="9">
    <source>
        <dbReference type="PROSITE" id="PS50106"/>
    </source>
</evidence>
<feature type="compositionally biased region" description="Basic and acidic residues" evidence="6">
    <location>
        <begin position="1395"/>
        <end position="1408"/>
    </location>
</feature>
<dbReference type="CDD" id="cd00136">
    <property type="entry name" value="PDZ_canonical"/>
    <property type="match status" value="1"/>
</dbReference>
<evidence type="ECO:0000259" key="7">
    <source>
        <dbReference type="PROSITE" id="PS50021"/>
    </source>
</evidence>
<feature type="compositionally biased region" description="Basic and acidic residues" evidence="6">
    <location>
        <begin position="1112"/>
        <end position="1124"/>
    </location>
</feature>
<dbReference type="InParanoid" id="G1LYB6"/>
<reference evidence="10 11" key="1">
    <citation type="journal article" date="2010" name="Nature">
        <title>The sequence and de novo assembly of the giant panda genome.</title>
        <authorList>
            <person name="Li R."/>
            <person name="Fan W."/>
            <person name="Tian G."/>
            <person name="Zhu H."/>
            <person name="He L."/>
            <person name="Cai J."/>
            <person name="Huang Q."/>
            <person name="Cai Q."/>
            <person name="Li B."/>
            <person name="Bai Y."/>
            <person name="Zhang Z."/>
            <person name="Zhang Y."/>
            <person name="Wang W."/>
            <person name="Li J."/>
            <person name="Wei F."/>
            <person name="Li H."/>
            <person name="Jian M."/>
            <person name="Li J."/>
            <person name="Zhang Z."/>
            <person name="Nielsen R."/>
            <person name="Li D."/>
            <person name="Gu W."/>
            <person name="Yang Z."/>
            <person name="Xuan Z."/>
            <person name="Ryder O.A."/>
            <person name="Leung F.C."/>
            <person name="Zhou Y."/>
            <person name="Cao J."/>
            <person name="Sun X."/>
            <person name="Fu Y."/>
            <person name="Fang X."/>
            <person name="Guo X."/>
            <person name="Wang B."/>
            <person name="Hou R."/>
            <person name="Shen F."/>
            <person name="Mu B."/>
            <person name="Ni P."/>
            <person name="Lin R."/>
            <person name="Qian W."/>
            <person name="Wang G."/>
            <person name="Yu C."/>
            <person name="Nie W."/>
            <person name="Wang J."/>
            <person name="Wu Z."/>
            <person name="Liang H."/>
            <person name="Min J."/>
            <person name="Wu Q."/>
            <person name="Cheng S."/>
            <person name="Ruan J."/>
            <person name="Wang M."/>
            <person name="Shi Z."/>
            <person name="Wen M."/>
            <person name="Liu B."/>
            <person name="Ren X."/>
            <person name="Zheng H."/>
            <person name="Dong D."/>
            <person name="Cook K."/>
            <person name="Shan G."/>
            <person name="Zhang H."/>
            <person name="Kosiol C."/>
            <person name="Xie X."/>
            <person name="Lu Z."/>
            <person name="Zheng H."/>
            <person name="Li Y."/>
            <person name="Steiner C.C."/>
            <person name="Lam T.T."/>
            <person name="Lin S."/>
            <person name="Zhang Q."/>
            <person name="Li G."/>
            <person name="Tian J."/>
            <person name="Gong T."/>
            <person name="Liu H."/>
            <person name="Zhang D."/>
            <person name="Fang L."/>
            <person name="Ye C."/>
            <person name="Zhang J."/>
            <person name="Hu W."/>
            <person name="Xu A."/>
            <person name="Ren Y."/>
            <person name="Zhang G."/>
            <person name="Bruford M.W."/>
            <person name="Li Q."/>
            <person name="Ma L."/>
            <person name="Guo Y."/>
            <person name="An N."/>
            <person name="Hu Y."/>
            <person name="Zheng Y."/>
            <person name="Shi Y."/>
            <person name="Li Z."/>
            <person name="Liu Q."/>
            <person name="Chen Y."/>
            <person name="Zhao J."/>
            <person name="Qu N."/>
            <person name="Zhao S."/>
            <person name="Tian F."/>
            <person name="Wang X."/>
            <person name="Wang H."/>
            <person name="Xu L."/>
            <person name="Liu X."/>
            <person name="Vinar T."/>
            <person name="Wang Y."/>
            <person name="Lam T.W."/>
            <person name="Yiu S.M."/>
            <person name="Liu S."/>
            <person name="Zhang H."/>
            <person name="Li D."/>
            <person name="Huang Y."/>
            <person name="Wang X."/>
            <person name="Yang G."/>
            <person name="Jiang Z."/>
            <person name="Wang J."/>
            <person name="Qin N."/>
            <person name="Li L."/>
            <person name="Li J."/>
            <person name="Bolund L."/>
            <person name="Kristiansen K."/>
            <person name="Wong G.K."/>
            <person name="Olson M."/>
            <person name="Zhang X."/>
            <person name="Li S."/>
            <person name="Yang H."/>
            <person name="Wang J."/>
            <person name="Wang J."/>
        </authorList>
    </citation>
    <scope>NUCLEOTIDE SEQUENCE [LARGE SCALE GENOMIC DNA]</scope>
</reference>
<protein>
    <submittedName>
        <fullName evidence="10">LIM domain 7</fullName>
    </submittedName>
</protein>
<dbReference type="InterPro" id="IPR036872">
    <property type="entry name" value="CH_dom_sf"/>
</dbReference>
<dbReference type="InterPro" id="IPR036034">
    <property type="entry name" value="PDZ_sf"/>
</dbReference>
<evidence type="ECO:0000313" key="10">
    <source>
        <dbReference type="Ensembl" id="ENSAMEP00000012072.2"/>
    </source>
</evidence>
<feature type="region of interest" description="Disordered" evidence="6">
    <location>
        <begin position="1246"/>
        <end position="1409"/>
    </location>
</feature>
<dbReference type="SUPFAM" id="SSF50156">
    <property type="entry name" value="PDZ domain-like"/>
    <property type="match status" value="1"/>
</dbReference>
<dbReference type="Ensembl" id="ENSAMET00000012585.2">
    <property type="protein sequence ID" value="ENSAMEP00000012072.2"/>
    <property type="gene ID" value="ENSAMEG00000011427.2"/>
</dbReference>
<proteinExistence type="predicted"/>
<dbReference type="Gene3D" id="2.10.110.10">
    <property type="entry name" value="Cysteine Rich Protein"/>
    <property type="match status" value="1"/>
</dbReference>